<reference evidence="1" key="1">
    <citation type="submission" date="2022-05" db="EMBL/GenBank/DDBJ databases">
        <authorList>
            <person name="Tuo L."/>
        </authorList>
    </citation>
    <scope>NUCLEOTIDE SEQUENCE</scope>
    <source>
        <strain evidence="1">BSK12Z-4</strain>
    </source>
</reference>
<comment type="caution">
    <text evidence="1">The sequence shown here is derived from an EMBL/GenBank/DDBJ whole genome shotgun (WGS) entry which is preliminary data.</text>
</comment>
<organism evidence="1 2">
    <name type="scientific">Nocardioides bruguierae</name>
    <dbReference type="NCBI Taxonomy" id="2945102"/>
    <lineage>
        <taxon>Bacteria</taxon>
        <taxon>Bacillati</taxon>
        <taxon>Actinomycetota</taxon>
        <taxon>Actinomycetes</taxon>
        <taxon>Propionibacteriales</taxon>
        <taxon>Nocardioidaceae</taxon>
        <taxon>Nocardioides</taxon>
    </lineage>
</organism>
<gene>
    <name evidence="1" type="ORF">M8330_00405</name>
</gene>
<evidence type="ECO:0000313" key="2">
    <source>
        <dbReference type="Proteomes" id="UP001139485"/>
    </source>
</evidence>
<dbReference type="EMBL" id="JAMOIL010000001">
    <property type="protein sequence ID" value="MCM0618749.1"/>
    <property type="molecule type" value="Genomic_DNA"/>
</dbReference>
<evidence type="ECO:0000313" key="1">
    <source>
        <dbReference type="EMBL" id="MCM0618749.1"/>
    </source>
</evidence>
<dbReference type="RefSeq" id="WP_250825720.1">
    <property type="nucleotide sequence ID" value="NZ_JAMOIL010000001.1"/>
</dbReference>
<name>A0A9X2D5N5_9ACTN</name>
<proteinExistence type="predicted"/>
<dbReference type="AlphaFoldDB" id="A0A9X2D5N5"/>
<keyword evidence="2" id="KW-1185">Reference proteome</keyword>
<sequence length="221" mass="23801">MNRQEAIRALLRAGKKAEAEAIVEKRLSAARSAYERVRSDQTRTEEYRRWVLAVEAARADRQLTEDLAALARTASSSERVDAGRVFGTAGLPGDAASLAISRRDASDRAESANGKEELLDLLSRATRSGDEVLARAVAEVAVRKRHAEVVNAFADDRPDLETPIQRLWNVEGADSGEAIFGFTVAISGLKPAELQSDSWSSINAQAKAAEPGSGSSSLAYF</sequence>
<dbReference type="Proteomes" id="UP001139485">
    <property type="component" value="Unassembled WGS sequence"/>
</dbReference>
<accession>A0A9X2D5N5</accession>
<protein>
    <submittedName>
        <fullName evidence="1">Uncharacterized protein</fullName>
    </submittedName>
</protein>